<feature type="compositionally biased region" description="Low complexity" evidence="5">
    <location>
        <begin position="806"/>
        <end position="816"/>
    </location>
</feature>
<dbReference type="InterPro" id="IPR000571">
    <property type="entry name" value="Znf_CCCH"/>
</dbReference>
<feature type="compositionally biased region" description="Low complexity" evidence="5">
    <location>
        <begin position="138"/>
        <end position="212"/>
    </location>
</feature>
<dbReference type="GO" id="GO:0003723">
    <property type="term" value="F:RNA binding"/>
    <property type="evidence" value="ECO:0007669"/>
    <property type="project" value="TreeGrafter"/>
</dbReference>
<keyword evidence="3 4" id="KW-0862">Zinc</keyword>
<organism evidence="7">
    <name type="scientific">Xenopsylla cheopis</name>
    <name type="common">Oriental rat flea</name>
    <name type="synonym">Pulex cheopis</name>
    <dbReference type="NCBI Taxonomy" id="163159"/>
    <lineage>
        <taxon>Eukaryota</taxon>
        <taxon>Metazoa</taxon>
        <taxon>Ecdysozoa</taxon>
        <taxon>Arthropoda</taxon>
        <taxon>Hexapoda</taxon>
        <taxon>Insecta</taxon>
        <taxon>Pterygota</taxon>
        <taxon>Neoptera</taxon>
        <taxon>Endopterygota</taxon>
        <taxon>Siphonaptera</taxon>
        <taxon>Pulicidae</taxon>
        <taxon>Xenopsyllinae</taxon>
        <taxon>Xenopsylla</taxon>
    </lineage>
</organism>
<evidence type="ECO:0000256" key="1">
    <source>
        <dbReference type="ARBA" id="ARBA00022723"/>
    </source>
</evidence>
<dbReference type="InterPro" id="IPR036855">
    <property type="entry name" value="Znf_CCCH_sf"/>
</dbReference>
<feature type="compositionally biased region" description="Low complexity" evidence="5">
    <location>
        <begin position="285"/>
        <end position="305"/>
    </location>
</feature>
<dbReference type="GO" id="GO:0008270">
    <property type="term" value="F:zinc ion binding"/>
    <property type="evidence" value="ECO:0007669"/>
    <property type="project" value="UniProtKB-KW"/>
</dbReference>
<dbReference type="Pfam" id="PF18044">
    <property type="entry name" value="zf-CCCH_4"/>
    <property type="match status" value="1"/>
</dbReference>
<feature type="compositionally biased region" description="Basic residues" evidence="5">
    <location>
        <begin position="785"/>
        <end position="799"/>
    </location>
</feature>
<keyword evidence="1 4" id="KW-0479">Metal-binding</keyword>
<feature type="domain" description="C3H1-type" evidence="6">
    <location>
        <begin position="452"/>
        <end position="479"/>
    </location>
</feature>
<feature type="compositionally biased region" description="Polar residues" evidence="5">
    <location>
        <begin position="90"/>
        <end position="101"/>
    </location>
</feature>
<dbReference type="PROSITE" id="PS50103">
    <property type="entry name" value="ZF_C3H1"/>
    <property type="match status" value="1"/>
</dbReference>
<dbReference type="EMBL" id="GIIL01005789">
    <property type="protein sequence ID" value="NOV49515.1"/>
    <property type="molecule type" value="Transcribed_RNA"/>
</dbReference>
<feature type="zinc finger region" description="C3H1-type" evidence="4">
    <location>
        <begin position="452"/>
        <end position="479"/>
    </location>
</feature>
<name>A0A6M2DT82_XENCH</name>
<evidence type="ECO:0000256" key="3">
    <source>
        <dbReference type="ARBA" id="ARBA00022833"/>
    </source>
</evidence>
<dbReference type="PANTHER" id="PTHR46582">
    <property type="entry name" value="ZINC FINGER CCCH DOMAIN-CONTAINING PROTEIN 18"/>
    <property type="match status" value="1"/>
</dbReference>
<feature type="compositionally biased region" description="Low complexity" evidence="5">
    <location>
        <begin position="227"/>
        <end position="252"/>
    </location>
</feature>
<dbReference type="SUPFAM" id="SSF90229">
    <property type="entry name" value="CCCH zinc finger"/>
    <property type="match status" value="1"/>
</dbReference>
<evidence type="ECO:0000256" key="4">
    <source>
        <dbReference type="PROSITE-ProRule" id="PRU00723"/>
    </source>
</evidence>
<protein>
    <submittedName>
        <fullName evidence="7">Putative zinc finger ccch domain-containing protein 18-like isoform x2</fullName>
    </submittedName>
</protein>
<dbReference type="InterPro" id="IPR052647">
    <property type="entry name" value="Zinc_finger_CCCH-type"/>
</dbReference>
<dbReference type="PANTHER" id="PTHR46582:SF1">
    <property type="entry name" value="ZINC FINGER CCCH DOMAIN-CONTAINING PROTEIN 18"/>
    <property type="match status" value="1"/>
</dbReference>
<dbReference type="Gene3D" id="4.10.1000.10">
    <property type="entry name" value="Zinc finger, CCCH-type"/>
    <property type="match status" value="1"/>
</dbReference>
<feature type="compositionally biased region" description="Basic residues" evidence="5">
    <location>
        <begin position="743"/>
        <end position="758"/>
    </location>
</feature>
<accession>A0A6M2DT82</accession>
<feature type="compositionally biased region" description="Basic and acidic residues" evidence="5">
    <location>
        <begin position="857"/>
        <end position="870"/>
    </location>
</feature>
<dbReference type="GO" id="GO:0071011">
    <property type="term" value="C:precatalytic spliceosome"/>
    <property type="evidence" value="ECO:0007669"/>
    <property type="project" value="TreeGrafter"/>
</dbReference>
<feature type="compositionally biased region" description="Basic and acidic residues" evidence="5">
    <location>
        <begin position="896"/>
        <end position="941"/>
    </location>
</feature>
<feature type="compositionally biased region" description="Low complexity" evidence="5">
    <location>
        <begin position="871"/>
        <end position="895"/>
    </location>
</feature>
<feature type="compositionally biased region" description="Basic and acidic residues" evidence="5">
    <location>
        <begin position="325"/>
        <end position="338"/>
    </location>
</feature>
<feature type="region of interest" description="Disordered" evidence="5">
    <location>
        <begin position="411"/>
        <end position="453"/>
    </location>
</feature>
<dbReference type="InterPro" id="IPR041367">
    <property type="entry name" value="Znf-CCCH_4"/>
</dbReference>
<keyword evidence="2 4" id="KW-0863">Zinc-finger</keyword>
<proteinExistence type="predicted"/>
<feature type="compositionally biased region" description="Basic and acidic residues" evidence="5">
    <location>
        <begin position="818"/>
        <end position="844"/>
    </location>
</feature>
<feature type="compositionally biased region" description="Acidic residues" evidence="5">
    <location>
        <begin position="265"/>
        <end position="274"/>
    </location>
</feature>
<sequence>MESEDSQDVNSRDCASSASSSSYEDDCPASPTQNSRPESRSDDADSANDRSGSIDKPGSPSDNSIERPDSWNAQNENSVDGPASPADSAGNENQPKSPYSSENDEANSLDGPMSPKSDNDEDKEPMSPDHCSAKSLLSNQSSTRRSRSNSSNRSVSNSPRRSMSNSPRRSMSNSPRRSMSNSPRRSRSNSPRRSISNSGRSRSNSQVRSRSNSPDRSRSNSPRRSRSNSPKSGKSSHSGNRSRNSESSSSSRDSSRSRSRPPEPPTEEISDCEMDSDRNSDNEDNSYSNQKSIASPASVKSSSKITENNLNMSHEDLSDVSDLDSAAHSEGEDDKEPKSPVQAPQMTDLRQKLDEAKKQNNIPEKPVSAVEEPKQQVVPMIMHKSSDDAEEALDFEAEEGECPVEIAKIETNGKSEDAAKANAPENDGEIEEGEELEEGEVTDGEENRPEETEPRPVCRFFARGQCTWGVSCRFLHPGVTDKGNYTMFDMVRPVAAGPPGHAPPFGMHHDFRTERPVHMFGPPGRPVAIAGEPPVVESAWERGLRTAKEMMRKANKRKEQDMDFEEKKMNLTIGQDEIERENGYYARAAASPPRALSPEIPYLKPRHIPHDRKEEYFRRHYDEARVMRMEAPMYDDIALHERERMPRYRELPSHRMPQYEEDELLPPEVIKRRSRPAREVIVQRAEPIARGDEWADPWMRSKSPGSRRPKERTARRSYSSGSSYSSSSSSSSTKSRSPQSRSPHARGIHHSSGRRRARASPSIIVSERRAASERALLMNPPAPSPRKRPHSPAMLRRHAQNPPAPASTSKSSNSKSKINRDQTDAFGRVRRDIERISERNRRDSLTSSSKGSRKSPYKRDSRDSRRRDGRSASSNSGSSDSSSSDSGSSYTSSSSSHERSPVSRRLGDSVRLHAMERSRARVRSPMDRKREDSRKIIESSRKRPANSPPEDKSNKSPNGPKKASRREELLKQLKAVEDAIARKRSKND</sequence>
<evidence type="ECO:0000259" key="6">
    <source>
        <dbReference type="PROSITE" id="PS50103"/>
    </source>
</evidence>
<feature type="compositionally biased region" description="Low complexity" evidence="5">
    <location>
        <begin position="716"/>
        <end position="742"/>
    </location>
</feature>
<feature type="region of interest" description="Disordered" evidence="5">
    <location>
        <begin position="1"/>
        <end position="377"/>
    </location>
</feature>
<feature type="compositionally biased region" description="Basic and acidic residues" evidence="5">
    <location>
        <begin position="349"/>
        <end position="358"/>
    </location>
</feature>
<feature type="compositionally biased region" description="Basic residues" evidence="5">
    <location>
        <begin position="705"/>
        <end position="715"/>
    </location>
</feature>
<reference evidence="7" key="1">
    <citation type="submission" date="2020-03" db="EMBL/GenBank/DDBJ databases">
        <title>Transcriptomic Profiling of the Digestive Tract of the Rat Flea, Xenopsylla cheopis, Following Blood Feeding and Infection with Yersinia pestis.</title>
        <authorList>
            <person name="Bland D.M."/>
            <person name="Martens C.A."/>
            <person name="Virtaneva K."/>
            <person name="Kanakabandi K."/>
            <person name="Long D."/>
            <person name="Rosenke R."/>
            <person name="Saturday G.A."/>
            <person name="Hoyt F.H."/>
            <person name="Bruno D.P."/>
            <person name="Ribeiro J.M.C."/>
            <person name="Hinnebusch J."/>
        </authorList>
    </citation>
    <scope>NUCLEOTIDE SEQUENCE</scope>
</reference>
<evidence type="ECO:0000256" key="5">
    <source>
        <dbReference type="SAM" id="MobiDB-lite"/>
    </source>
</evidence>
<feature type="region of interest" description="Disordered" evidence="5">
    <location>
        <begin position="692"/>
        <end position="968"/>
    </location>
</feature>
<evidence type="ECO:0000256" key="2">
    <source>
        <dbReference type="ARBA" id="ARBA00022771"/>
    </source>
</evidence>
<dbReference type="AlphaFoldDB" id="A0A6M2DT82"/>
<feature type="compositionally biased region" description="Acidic residues" evidence="5">
    <location>
        <begin position="426"/>
        <end position="444"/>
    </location>
</feature>
<evidence type="ECO:0000313" key="7">
    <source>
        <dbReference type="EMBL" id="NOV49515.1"/>
    </source>
</evidence>
<dbReference type="SMART" id="SM00356">
    <property type="entry name" value="ZnF_C3H1"/>
    <property type="match status" value="1"/>
</dbReference>